<evidence type="ECO:0000259" key="10">
    <source>
        <dbReference type="Pfam" id="PF01699"/>
    </source>
</evidence>
<feature type="transmembrane region" description="Helical" evidence="9">
    <location>
        <begin position="413"/>
        <end position="440"/>
    </location>
</feature>
<keyword evidence="7 9" id="KW-0472">Membrane</keyword>
<proteinExistence type="inferred from homology"/>
<feature type="transmembrane region" description="Helical" evidence="9">
    <location>
        <begin position="118"/>
        <end position="136"/>
    </location>
</feature>
<dbReference type="OrthoDB" id="1699231at2759"/>
<reference evidence="11 12" key="1">
    <citation type="journal article" date="2015" name="Genome Announc.">
        <title>Draft Genome Sequence and Gene Annotation of the Entomopathogenic Fungus Verticillium hemipterigenum.</title>
        <authorList>
            <person name="Horn F."/>
            <person name="Habel A."/>
            <person name="Scharf D.H."/>
            <person name="Dworschak J."/>
            <person name="Brakhage A.A."/>
            <person name="Guthke R."/>
            <person name="Hertweck C."/>
            <person name="Linde J."/>
        </authorList>
    </citation>
    <scope>NUCLEOTIDE SEQUENCE [LARGE SCALE GENOMIC DNA]</scope>
</reference>
<comment type="subcellular location">
    <subcellularLocation>
        <location evidence="1">Endomembrane system</location>
        <topology evidence="1">Multi-pass membrane protein</topology>
    </subcellularLocation>
</comment>
<feature type="compositionally biased region" description="Polar residues" evidence="8">
    <location>
        <begin position="8"/>
        <end position="25"/>
    </location>
</feature>
<dbReference type="GO" id="GO:0015369">
    <property type="term" value="F:calcium:proton antiporter activity"/>
    <property type="evidence" value="ECO:0007669"/>
    <property type="project" value="TreeGrafter"/>
</dbReference>
<dbReference type="InterPro" id="IPR004713">
    <property type="entry name" value="CaH_exchang"/>
</dbReference>
<evidence type="ECO:0000256" key="4">
    <source>
        <dbReference type="ARBA" id="ARBA00022692"/>
    </source>
</evidence>
<evidence type="ECO:0000313" key="11">
    <source>
        <dbReference type="EMBL" id="CEJ92416.1"/>
    </source>
</evidence>
<protein>
    <recommendedName>
        <fullName evidence="10">Sodium/calcium exchanger membrane region domain-containing protein</fullName>
    </recommendedName>
</protein>
<dbReference type="InterPro" id="IPR004837">
    <property type="entry name" value="NaCa_Exmemb"/>
</dbReference>
<feature type="transmembrane region" description="Helical" evidence="9">
    <location>
        <begin position="176"/>
        <end position="195"/>
    </location>
</feature>
<keyword evidence="6" id="KW-0406">Ion transport</keyword>
<keyword evidence="5 9" id="KW-1133">Transmembrane helix</keyword>
<evidence type="ECO:0000313" key="12">
    <source>
        <dbReference type="Proteomes" id="UP000039046"/>
    </source>
</evidence>
<accession>A0A0A1T5H1</accession>
<dbReference type="Gene3D" id="1.20.1420.30">
    <property type="entry name" value="NCX, central ion-binding region"/>
    <property type="match status" value="1"/>
</dbReference>
<dbReference type="GO" id="GO:0006874">
    <property type="term" value="P:intracellular calcium ion homeostasis"/>
    <property type="evidence" value="ECO:0007669"/>
    <property type="project" value="TreeGrafter"/>
</dbReference>
<dbReference type="EMBL" id="CDHN01000004">
    <property type="protein sequence ID" value="CEJ92416.1"/>
    <property type="molecule type" value="Genomic_DNA"/>
</dbReference>
<dbReference type="InterPro" id="IPR044880">
    <property type="entry name" value="NCX_ion-bd_dom_sf"/>
</dbReference>
<feature type="transmembrane region" description="Helical" evidence="9">
    <location>
        <begin position="336"/>
        <end position="361"/>
    </location>
</feature>
<dbReference type="PANTHER" id="PTHR31503">
    <property type="entry name" value="VACUOLAR CALCIUM ION TRANSPORTER"/>
    <property type="match status" value="1"/>
</dbReference>
<feature type="region of interest" description="Disordered" evidence="8">
    <location>
        <begin position="1"/>
        <end position="82"/>
    </location>
</feature>
<feature type="domain" description="Sodium/calcium exchanger membrane region" evidence="10">
    <location>
        <begin position="339"/>
        <end position="492"/>
    </location>
</feature>
<organism evidence="11 12">
    <name type="scientific">[Torrubiella] hemipterigena</name>
    <dbReference type="NCBI Taxonomy" id="1531966"/>
    <lineage>
        <taxon>Eukaryota</taxon>
        <taxon>Fungi</taxon>
        <taxon>Dikarya</taxon>
        <taxon>Ascomycota</taxon>
        <taxon>Pezizomycotina</taxon>
        <taxon>Sordariomycetes</taxon>
        <taxon>Hypocreomycetidae</taxon>
        <taxon>Hypocreales</taxon>
        <taxon>Clavicipitaceae</taxon>
        <taxon>Clavicipitaceae incertae sedis</taxon>
        <taxon>'Torrubiella' clade</taxon>
    </lineage>
</organism>
<sequence>MDAKTSDTIDSSLDATATPAEQQPSVRRRAQLKPEAAAAPSSSLAAAAASATASTKMRGNSPNSSPLLQQQREDDAQSSDDDIRSARLARTSSMPRLLRSETSRELNNILNNTHYGPIKWMLLVVPVAILAGVVSPPSPLSFFLNFLALLPLSALSILTILVLTKNAGVSGGVLRAVFGNITELALSITALFHGISRLVLQITIGSTLIYSLFVLGGCFLCASFGKRDAEFSKSRTSLMSSLIMVTTFCLSIPTAMSRSGKGGVQIPIVGSLGKHEETLVLSHLTAVVLSFLFLAYIAFRFLTHDQFFPRNPNAMQFNVSGRAPSLPAGRTQEASVLTLIAVLVTSISCTGLCANFVIVSIKPTVDTLHVTQSFIGLVVLPLTASFAKSVTIIRHARSDNNTVVTERMSKLDFAIRSVMTNVLDTLLFIMPMLVLIGWVAHRPMVLLFELFEVVVFVLAIIIMSYLVQHGKTTYFEGCMLMGSYLSIVAAFYVRPESAGSIASAYIPF</sequence>
<feature type="transmembrane region" description="Helical" evidence="9">
    <location>
        <begin position="373"/>
        <end position="393"/>
    </location>
</feature>
<evidence type="ECO:0000256" key="6">
    <source>
        <dbReference type="ARBA" id="ARBA00023065"/>
    </source>
</evidence>
<feature type="transmembrane region" description="Helical" evidence="9">
    <location>
        <begin position="207"/>
        <end position="225"/>
    </location>
</feature>
<evidence type="ECO:0000256" key="2">
    <source>
        <dbReference type="ARBA" id="ARBA00008170"/>
    </source>
</evidence>
<keyword evidence="12" id="KW-1185">Reference proteome</keyword>
<feature type="transmembrane region" description="Helical" evidence="9">
    <location>
        <begin position="142"/>
        <end position="164"/>
    </location>
</feature>
<gene>
    <name evidence="11" type="ORF">VHEMI08070</name>
</gene>
<evidence type="ECO:0000256" key="7">
    <source>
        <dbReference type="ARBA" id="ARBA00023136"/>
    </source>
</evidence>
<keyword evidence="4 9" id="KW-0812">Transmembrane</keyword>
<feature type="compositionally biased region" description="Low complexity" evidence="8">
    <location>
        <begin position="36"/>
        <end position="54"/>
    </location>
</feature>
<evidence type="ECO:0000256" key="3">
    <source>
        <dbReference type="ARBA" id="ARBA00022448"/>
    </source>
</evidence>
<dbReference type="GO" id="GO:0000329">
    <property type="term" value="C:fungal-type vacuole membrane"/>
    <property type="evidence" value="ECO:0007669"/>
    <property type="project" value="TreeGrafter"/>
</dbReference>
<dbReference type="Pfam" id="PF01699">
    <property type="entry name" value="Na_Ca_ex"/>
    <property type="match status" value="2"/>
</dbReference>
<dbReference type="GO" id="GO:0012505">
    <property type="term" value="C:endomembrane system"/>
    <property type="evidence" value="ECO:0007669"/>
    <property type="project" value="UniProtKB-SubCell"/>
</dbReference>
<comment type="similarity">
    <text evidence="2">Belongs to the Ca(2+):cation antiporter (CaCA) (TC 2.A.19) family.</text>
</comment>
<feature type="transmembrane region" description="Helical" evidence="9">
    <location>
        <begin position="237"/>
        <end position="256"/>
    </location>
</feature>
<evidence type="ECO:0000256" key="9">
    <source>
        <dbReference type="SAM" id="Phobius"/>
    </source>
</evidence>
<feature type="compositionally biased region" description="Basic and acidic residues" evidence="8">
    <location>
        <begin position="71"/>
        <end position="82"/>
    </location>
</feature>
<name>A0A0A1T5H1_9HYPO</name>
<feature type="domain" description="Sodium/calcium exchanger membrane region" evidence="10">
    <location>
        <begin position="142"/>
        <end position="301"/>
    </location>
</feature>
<dbReference type="HOGENOM" id="CLU_008721_2_1_1"/>
<dbReference type="Proteomes" id="UP000039046">
    <property type="component" value="Unassembled WGS sequence"/>
</dbReference>
<feature type="transmembrane region" description="Helical" evidence="9">
    <location>
        <begin position="280"/>
        <end position="302"/>
    </location>
</feature>
<keyword evidence="3" id="KW-0813">Transport</keyword>
<dbReference type="AlphaFoldDB" id="A0A0A1T5H1"/>
<evidence type="ECO:0000256" key="1">
    <source>
        <dbReference type="ARBA" id="ARBA00004127"/>
    </source>
</evidence>
<feature type="compositionally biased region" description="Polar residues" evidence="8">
    <location>
        <begin position="55"/>
        <end position="70"/>
    </location>
</feature>
<evidence type="ECO:0000256" key="5">
    <source>
        <dbReference type="ARBA" id="ARBA00022989"/>
    </source>
</evidence>
<feature type="transmembrane region" description="Helical" evidence="9">
    <location>
        <begin position="446"/>
        <end position="467"/>
    </location>
</feature>
<feature type="transmembrane region" description="Helical" evidence="9">
    <location>
        <begin position="474"/>
        <end position="493"/>
    </location>
</feature>
<dbReference type="STRING" id="1531966.A0A0A1T5H1"/>
<evidence type="ECO:0000256" key="8">
    <source>
        <dbReference type="SAM" id="MobiDB-lite"/>
    </source>
</evidence>
<dbReference type="PANTHER" id="PTHR31503:SF22">
    <property type="entry name" value="VACUOLAR CALCIUM ION TRANSPORTER"/>
    <property type="match status" value="1"/>
</dbReference>